<dbReference type="InterPro" id="IPR041690">
    <property type="entry name" value="Cadherin_5"/>
</dbReference>
<comment type="caution">
    <text evidence="3">The sequence shown here is derived from an EMBL/GenBank/DDBJ whole genome shotgun (WGS) entry which is preliminary data.</text>
</comment>
<feature type="region of interest" description="Disordered" evidence="1">
    <location>
        <begin position="2239"/>
        <end position="2291"/>
    </location>
</feature>
<proteinExistence type="predicted"/>
<dbReference type="InterPro" id="IPR010221">
    <property type="entry name" value="VCBS_dom"/>
</dbReference>
<dbReference type="Pfam" id="PF17892">
    <property type="entry name" value="Cadherin_5"/>
    <property type="match status" value="1"/>
</dbReference>
<gene>
    <name evidence="3" type="ORF">N5D09_18600</name>
</gene>
<protein>
    <submittedName>
        <fullName evidence="3">VCBS domain-containing protein</fullName>
    </submittedName>
</protein>
<evidence type="ECO:0000259" key="2">
    <source>
        <dbReference type="SMART" id="SM00736"/>
    </source>
</evidence>
<feature type="compositionally biased region" description="Low complexity" evidence="1">
    <location>
        <begin position="2493"/>
        <end position="2508"/>
    </location>
</feature>
<dbReference type="SUPFAM" id="SSF141072">
    <property type="entry name" value="CalX-like"/>
    <property type="match status" value="1"/>
</dbReference>
<dbReference type="NCBIfam" id="NF012211">
    <property type="entry name" value="tand_rpt_95"/>
    <property type="match status" value="1"/>
</dbReference>
<dbReference type="InterPro" id="IPR040853">
    <property type="entry name" value="RapA2_cadherin-like"/>
</dbReference>
<dbReference type="InterPro" id="IPR013783">
    <property type="entry name" value="Ig-like_fold"/>
</dbReference>
<dbReference type="InterPro" id="IPR015919">
    <property type="entry name" value="Cadherin-like_sf"/>
</dbReference>
<dbReference type="Pfam" id="PF17803">
    <property type="entry name" value="Cadherin_4"/>
    <property type="match status" value="8"/>
</dbReference>
<dbReference type="InterPro" id="IPR038081">
    <property type="entry name" value="CalX-like_sf"/>
</dbReference>
<name>A0ABD4Y4J3_STUST</name>
<dbReference type="Pfam" id="PF17963">
    <property type="entry name" value="Big_9"/>
    <property type="match status" value="1"/>
</dbReference>
<feature type="compositionally biased region" description="Pro residues" evidence="1">
    <location>
        <begin position="2242"/>
        <end position="2291"/>
    </location>
</feature>
<feature type="region of interest" description="Disordered" evidence="1">
    <location>
        <begin position="2480"/>
        <end position="2515"/>
    </location>
</feature>
<evidence type="ECO:0000313" key="4">
    <source>
        <dbReference type="Proteomes" id="UP001161139"/>
    </source>
</evidence>
<organism evidence="3 4">
    <name type="scientific">Stutzerimonas stutzeri</name>
    <name type="common">Pseudomonas stutzeri</name>
    <dbReference type="NCBI Taxonomy" id="316"/>
    <lineage>
        <taxon>Bacteria</taxon>
        <taxon>Pseudomonadati</taxon>
        <taxon>Pseudomonadota</taxon>
        <taxon>Gammaproteobacteria</taxon>
        <taxon>Pseudomonadales</taxon>
        <taxon>Pseudomonadaceae</taxon>
        <taxon>Stutzerimonas</taxon>
    </lineage>
</organism>
<dbReference type="SMART" id="SM00736">
    <property type="entry name" value="CADG"/>
    <property type="match status" value="1"/>
</dbReference>
<dbReference type="Proteomes" id="UP001161139">
    <property type="component" value="Unassembled WGS sequence"/>
</dbReference>
<dbReference type="SUPFAM" id="SSF49313">
    <property type="entry name" value="Cadherin-like"/>
    <property type="match status" value="1"/>
</dbReference>
<accession>A0ABD4Y4J3</accession>
<feature type="region of interest" description="Disordered" evidence="1">
    <location>
        <begin position="565"/>
        <end position="587"/>
    </location>
</feature>
<dbReference type="InterPro" id="IPR006644">
    <property type="entry name" value="Cadg"/>
</dbReference>
<dbReference type="NCBIfam" id="TIGR01965">
    <property type="entry name" value="VCBS_repeat"/>
    <property type="match status" value="12"/>
</dbReference>
<sequence>MADKTRTNTAPSRLVRNRPRPMALEQRFVFDGAAAADAVDAVSAPLADTADMADAAHEPTTDFDHAAAVSLPAGITAQPGLFRPGSDDPALSEASASAAEQIRQFLAQASDGQLFALFNGDQSAPNEAWQQTLAQLRTAIADGTMQIDVALLDNAQIKGAMAAYAPEGPGAAPVIYLNSDWLGVLDTQQVSRLLVEEYGHHLDHLLNQGLDTPGDEGQRFAAAVTGLDSSTPGFAGDDDHATLDLDGEAVAVEFATLTFSNAYEVNTATTPAGKESNSHDFVYAPLGQVIVSDAINSRFFSGNDVSATAVTIGNTTYYGWISRPIKSGGIVRGFYFWTDADFTSLAAAQADGNMDGDSNVADNRGFLLVVDQAWFDSLGWKNQALNIKNVGSSSDRVDAALNTLVGPVPTPTAVADVANGTPGTSGGAAVEAGGIANGNAGSAATGNVLSNDTGGDGKRVTAAGTTSASQSVTVATTSANGAVVTGLYGTLTLGADGSYRYVVNDANAQVQALRTASDTLVDTFTYRMTDASGATSTTTLSVTIQGANDAPVARDDYNTAKESLQTSGAYGTNDPQGSLATGNVLTNDTDVDRGDTKTVADLAGSAVIGAVSTTATSATLVFVPGTTFSPVGNGDEAWILVNGTYRAMFSATGVQITATGGYDSTARTIPLSSSPATYYDSAAPGNRVAITSLDGQKIGFKNSTSTTTEGTNSMKIGDVATSQSVGTSTVTLTPNRSSGLIAAGMLVSGNGVSEGTSVQSVTYDAQGTPISIVLNKTIASTADASLSFYAAVGSTITGRYGTLQLNADGSYVYTPTANNPALSAGESGVEQFRYTTRDASGATSSATLYITVLGSGTNDPNAVNDIATATEAGGIANGTVGTNPSGNLLTNDTTPSGSNSIVSARSTGSSASTAVGTNTQLVGLYGTLTLSANGSYTYVVDNSNATVQALRDTSTTLTETFIYTVENGLTAANGARLQDSATLTITVRGANDAPVAADTIATAIEAGGINNGTPGYNPGGNVLDSVTDVDDARSELRVTAVRVGGTEGSGTAGTLGSPLAGLYGSLTLAADGRWTYTLNNSNAAVQALSPGQTLTERFNYTVTDRSGNGLTDIAVLTITIEGAQDTVAVNSVFVNEASPYAVFTVTGSAGVAVRLELGSAGLPSTDARATLTGSDADIGNTLEYFNGSSWQTYVASSSVVIPTGDKLLVRVAVRQDDVHEGNESFTLTAFVSQDNSSTGIGTINDEGEGDIYQPGNTSGTPDSGAVLDDDRPTLSVSSPSVNEGAYAEFIVSLDKRSTQPVSFSPVLASATAGIGVDTTGTLEWFDGSAWVEVRGPVTIAAGELSVRLRIATEDDSFVETSETFALRTGAVSGTVTNLGGAEGIATILDNDLPAPNNRPPVAVNDTLSATEDTTASYTATQLLGNDGDPDNDSIFIASVTRGVGGDVTLNPDGTVTFTPDPNFNGTATFTYTVSDGNLLSAPATVTITVAAVNDPAVIGGTDTGSVTEDLDVTAGNLTTGGTLTVADPDTGEASFQPTVSAPAGTLGTLTIAPNGTWTYSVPNSAVQYLKSGETKVETFTVSTVDGTQQTVTVTIHGVSDIAVIGGDAAGAVTEDLNVTAGNLTTGGALTVTDPDAGEASFHGTVTPSAGALGTLTIAPNGTWAYSVPNSAVQYLKSGETRVETFTVSTVDGTQQTVTVTIHGVSDTAVIGGEAAGAVTEDLNVNGQGNLTTGGTLTVADPDAGEASFHGTVTPSAGALGTLTIAPNGTWAYSVPNSAVQYLKSGETRVETFTVSTVDGTQQTVTVTIHGVSDTAVIGGEAAGAVTEDLNVNGQGNLTTGGTLTVADPDAGEASFHGTVTPSAGALGTLNIAPNGTWSYSVANSAVQYLKSGETKVETFTVQSVDGTAHTVTVTIHGVSDIAVIGGNAAGAVTEDLNVNGQGNLTTGGTLTVADPDAGEASFHGTVTPSAGALGTLTIAPNGTWTYSVPNSAVQYLKSGETKVETFTVQSVDGTAHTVTVTIHGVSDIAVIGGNAVGAVTEDLNVNGQGNLTTGGSLTITDPDTGDASFQGTVTPSAGALGTLTIAPNGTWTYSVPNSAVQYLKSGETKVETFIVRSVDGTPHTITVTVHGVNDPAQFAPSGQQGYVQEDTLLTSEGQLSVTDADLGEAVVVAQPGTRGTYGEFSIDAAGRWRYVLDNTAPIVQALGTADIRTETFAVTTADGSTTTVSITVQGLDEAVAPQPQPPRPAPPQPAPQPQPEPVQPQPQPQPLPPVVVSPPQPAAPVPLPAPAVPEPVAPPPAPAPFDTAVAPATTLAAPSAVAAPLIAAVQSRELDITFQARGDFGDLYTQRSGFQIVVIESPQPRLSLYHGISDQYADAGATSSFSVPYDAFAHTDPNERILLSATQANGQPLPGWVRFDPQSGKFELVAPSGYRGELTIKVVARDSQGREASALFRFSVGERRASEAGRAGLSDLLRKAAAQRPVQEKERALASPAVEAVSASADAAGKAHRAG</sequence>
<dbReference type="RefSeq" id="WP_279639504.1">
    <property type="nucleotide sequence ID" value="NZ_JAOCDG010000043.1"/>
</dbReference>
<dbReference type="Gene3D" id="2.60.40.2030">
    <property type="match status" value="1"/>
</dbReference>
<dbReference type="Gene3D" id="2.60.40.10">
    <property type="entry name" value="Immunoglobulins"/>
    <property type="match status" value="10"/>
</dbReference>
<feature type="domain" description="Dystroglycan-type cadherin-like" evidence="2">
    <location>
        <begin position="2367"/>
        <end position="2467"/>
    </location>
</feature>
<evidence type="ECO:0000313" key="3">
    <source>
        <dbReference type="EMBL" id="MDH0690106.1"/>
    </source>
</evidence>
<dbReference type="EMBL" id="JAOCDG010000043">
    <property type="protein sequence ID" value="MDH0690106.1"/>
    <property type="molecule type" value="Genomic_DNA"/>
</dbReference>
<evidence type="ECO:0000256" key="1">
    <source>
        <dbReference type="SAM" id="MobiDB-lite"/>
    </source>
</evidence>
<feature type="region of interest" description="Disordered" evidence="1">
    <location>
        <begin position="1237"/>
        <end position="1265"/>
    </location>
</feature>
<reference evidence="3" key="1">
    <citation type="submission" date="2022-09" db="EMBL/GenBank/DDBJ databases">
        <title>Intensive care unit water sources are persistently colonized with multi-drug resistant bacteria and are the site of extensive horizontal gene transfer of antibiotic resistance genes.</title>
        <authorList>
            <person name="Diorio-Toth L."/>
        </authorList>
    </citation>
    <scope>NUCLEOTIDE SEQUENCE</scope>
    <source>
        <strain evidence="3">GD03864</strain>
    </source>
</reference>